<accession>A0ABD1GSA9</accession>
<dbReference type="AlphaFoldDB" id="A0ABD1GSA9"/>
<dbReference type="GO" id="GO:0005737">
    <property type="term" value="C:cytoplasm"/>
    <property type="evidence" value="ECO:0007669"/>
    <property type="project" value="UniProtKB-SubCell"/>
</dbReference>
<dbReference type="PROSITE" id="PS51795">
    <property type="entry name" value="ZF_FLZ"/>
    <property type="match status" value="1"/>
</dbReference>
<organism evidence="8 9">
    <name type="scientific">Salvia divinorum</name>
    <name type="common">Maria pastora</name>
    <name type="synonym">Diviner's sage</name>
    <dbReference type="NCBI Taxonomy" id="28513"/>
    <lineage>
        <taxon>Eukaryota</taxon>
        <taxon>Viridiplantae</taxon>
        <taxon>Streptophyta</taxon>
        <taxon>Embryophyta</taxon>
        <taxon>Tracheophyta</taxon>
        <taxon>Spermatophyta</taxon>
        <taxon>Magnoliopsida</taxon>
        <taxon>eudicotyledons</taxon>
        <taxon>Gunneridae</taxon>
        <taxon>Pentapetalae</taxon>
        <taxon>asterids</taxon>
        <taxon>lamiids</taxon>
        <taxon>Lamiales</taxon>
        <taxon>Lamiaceae</taxon>
        <taxon>Nepetoideae</taxon>
        <taxon>Mentheae</taxon>
        <taxon>Salviinae</taxon>
        <taxon>Salvia</taxon>
        <taxon>Salvia subgen. Calosphace</taxon>
    </lineage>
</organism>
<evidence type="ECO:0000256" key="4">
    <source>
        <dbReference type="ARBA" id="ARBA00022723"/>
    </source>
</evidence>
<dbReference type="GO" id="GO:0008270">
    <property type="term" value="F:zinc ion binding"/>
    <property type="evidence" value="ECO:0007669"/>
    <property type="project" value="UniProtKB-KW"/>
</dbReference>
<comment type="similarity">
    <text evidence="2">Belongs to the FLZ family.</text>
</comment>
<proteinExistence type="inferred from homology"/>
<feature type="domain" description="FLZ-type" evidence="7">
    <location>
        <begin position="53"/>
        <end position="97"/>
    </location>
</feature>
<sequence>MSLGKRGRPPPMKRNSSITEFTLDLINGGGGERVFPPSTPHFSGASDFVETANFLRDCFLCKRRLISGQDIYMYRGDTAFCSPECRQHQMTKDEWREKKCSISKKEVATAAAVNHISSGGESVAAAV</sequence>
<protein>
    <submittedName>
        <fullName evidence="8">FCS-Like Zinc finger 5-like isoform X2</fullName>
    </submittedName>
</protein>
<evidence type="ECO:0000313" key="9">
    <source>
        <dbReference type="Proteomes" id="UP001567538"/>
    </source>
</evidence>
<gene>
    <name evidence="8" type="ORF">AAHA92_23553</name>
</gene>
<evidence type="ECO:0000313" key="8">
    <source>
        <dbReference type="EMBL" id="KAL1547030.1"/>
    </source>
</evidence>
<evidence type="ECO:0000256" key="6">
    <source>
        <dbReference type="PROSITE-ProRule" id="PRU01131"/>
    </source>
</evidence>
<evidence type="ECO:0000256" key="5">
    <source>
        <dbReference type="ARBA" id="ARBA00022771"/>
    </source>
</evidence>
<dbReference type="Proteomes" id="UP001567538">
    <property type="component" value="Unassembled WGS sequence"/>
</dbReference>
<evidence type="ECO:0000256" key="3">
    <source>
        <dbReference type="ARBA" id="ARBA00022490"/>
    </source>
</evidence>
<evidence type="ECO:0000256" key="1">
    <source>
        <dbReference type="ARBA" id="ARBA00004496"/>
    </source>
</evidence>
<evidence type="ECO:0000256" key="2">
    <source>
        <dbReference type="ARBA" id="ARBA00009374"/>
    </source>
</evidence>
<dbReference type="PANTHER" id="PTHR33059:SF4">
    <property type="entry name" value="FCS-LIKE ZINC FINGER 5"/>
    <property type="match status" value="1"/>
</dbReference>
<keyword evidence="3" id="KW-0963">Cytoplasm</keyword>
<keyword evidence="9" id="KW-1185">Reference proteome</keyword>
<dbReference type="PANTHER" id="PTHR33059">
    <property type="entry name" value="FCS-LIKE ZINC FINGER 5"/>
    <property type="match status" value="1"/>
</dbReference>
<comment type="caution">
    <text evidence="8">The sequence shown here is derived from an EMBL/GenBank/DDBJ whole genome shotgun (WGS) entry which is preliminary data.</text>
</comment>
<evidence type="ECO:0000259" key="7">
    <source>
        <dbReference type="PROSITE" id="PS51795"/>
    </source>
</evidence>
<keyword evidence="5" id="KW-0863">Zinc-finger</keyword>
<keyword evidence="5" id="KW-0862">Zinc</keyword>
<dbReference type="InterPro" id="IPR007650">
    <property type="entry name" value="Zf-FLZ_dom"/>
</dbReference>
<name>A0ABD1GSA9_SALDI</name>
<feature type="zinc finger region" description="FLZ-type" evidence="6">
    <location>
        <begin position="53"/>
        <end position="97"/>
    </location>
</feature>
<dbReference type="Pfam" id="PF04570">
    <property type="entry name" value="zf-FLZ"/>
    <property type="match status" value="1"/>
</dbReference>
<keyword evidence="4" id="KW-0479">Metal-binding</keyword>
<comment type="subcellular location">
    <subcellularLocation>
        <location evidence="1">Cytoplasm</location>
    </subcellularLocation>
</comment>
<reference evidence="8 9" key="1">
    <citation type="submission" date="2024-06" db="EMBL/GenBank/DDBJ databases">
        <title>A chromosome level genome sequence of Diviner's sage (Salvia divinorum).</title>
        <authorList>
            <person name="Ford S.A."/>
            <person name="Ro D.-K."/>
            <person name="Ness R.W."/>
            <person name="Phillips M.A."/>
        </authorList>
    </citation>
    <scope>NUCLEOTIDE SEQUENCE [LARGE SCALE GENOMIC DNA]</scope>
    <source>
        <strain evidence="8">SAF-2024a</strain>
        <tissue evidence="8">Leaf</tissue>
    </source>
</reference>
<dbReference type="EMBL" id="JBEAFC010000008">
    <property type="protein sequence ID" value="KAL1547030.1"/>
    <property type="molecule type" value="Genomic_DNA"/>
</dbReference>